<dbReference type="GO" id="GO:0005525">
    <property type="term" value="F:GTP binding"/>
    <property type="evidence" value="ECO:0007669"/>
    <property type="project" value="UniProtKB-UniRule"/>
</dbReference>
<dbReference type="AlphaFoldDB" id="A0A1H8KBX4"/>
<dbReference type="RefSeq" id="WP_092111871.1">
    <property type="nucleotide sequence ID" value="NZ_FOCN01000018.1"/>
</dbReference>
<evidence type="ECO:0000256" key="5">
    <source>
        <dbReference type="ARBA" id="ARBA00022741"/>
    </source>
</evidence>
<feature type="binding site" evidence="12">
    <location>
        <position position="97"/>
    </location>
    <ligand>
        <name>GTP</name>
        <dbReference type="ChEBI" id="CHEBI:37565"/>
    </ligand>
</feature>
<comment type="similarity">
    <text evidence="12">Belongs to the radical SAM superfamily. MoaA family.</text>
</comment>
<dbReference type="GO" id="GO:0046872">
    <property type="term" value="F:metal ion binding"/>
    <property type="evidence" value="ECO:0007669"/>
    <property type="project" value="UniProtKB-KW"/>
</dbReference>
<dbReference type="InterPro" id="IPR006638">
    <property type="entry name" value="Elp3/MiaA/NifB-like_rSAM"/>
</dbReference>
<feature type="binding site" evidence="12">
    <location>
        <position position="101"/>
    </location>
    <ligand>
        <name>S-adenosyl-L-methionine</name>
        <dbReference type="ChEBI" id="CHEBI:59789"/>
    </ligand>
</feature>
<dbReference type="NCBIfam" id="TIGR02666">
    <property type="entry name" value="moaA"/>
    <property type="match status" value="1"/>
</dbReference>
<evidence type="ECO:0000256" key="4">
    <source>
        <dbReference type="ARBA" id="ARBA00022723"/>
    </source>
</evidence>
<proteinExistence type="inferred from homology"/>
<dbReference type="GO" id="GO:0061798">
    <property type="term" value="F:GTP 3',8'-cyclase activity"/>
    <property type="evidence" value="ECO:0007669"/>
    <property type="project" value="UniProtKB-UniRule"/>
</dbReference>
<feature type="binding site" evidence="12">
    <location>
        <position position="309"/>
    </location>
    <ligand>
        <name>[4Fe-4S] cluster</name>
        <dbReference type="ChEBI" id="CHEBI:49883"/>
        <label>2</label>
        <note>4Fe-4S-substrate</note>
    </ligand>
</feature>
<dbReference type="STRING" id="1424661.SAMN05216281_11845"/>
<comment type="function">
    <text evidence="12">Catalyzes the cyclization of GTP to (8S)-3',8-cyclo-7,8-dihydroguanosine 5'-triphosphate.</text>
</comment>
<feature type="binding site" evidence="12">
    <location>
        <position position="228"/>
    </location>
    <ligand>
        <name>S-adenosyl-L-methionine</name>
        <dbReference type="ChEBI" id="CHEBI:59789"/>
    </ligand>
</feature>
<dbReference type="GO" id="GO:1904047">
    <property type="term" value="F:S-adenosyl-L-methionine binding"/>
    <property type="evidence" value="ECO:0007669"/>
    <property type="project" value="UniProtKB-UniRule"/>
</dbReference>
<dbReference type="GO" id="GO:0051539">
    <property type="term" value="F:4 iron, 4 sulfur cluster binding"/>
    <property type="evidence" value="ECO:0007669"/>
    <property type="project" value="UniProtKB-UniRule"/>
</dbReference>
<organism evidence="13 14">
    <name type="scientific">Cryobacterium luteum</name>
    <dbReference type="NCBI Taxonomy" id="1424661"/>
    <lineage>
        <taxon>Bacteria</taxon>
        <taxon>Bacillati</taxon>
        <taxon>Actinomycetota</taxon>
        <taxon>Actinomycetes</taxon>
        <taxon>Micrococcales</taxon>
        <taxon>Microbacteriaceae</taxon>
        <taxon>Cryobacterium</taxon>
    </lineage>
</organism>
<evidence type="ECO:0000256" key="6">
    <source>
        <dbReference type="ARBA" id="ARBA00023004"/>
    </source>
</evidence>
<keyword evidence="3 12" id="KW-0949">S-adenosyl-L-methionine</keyword>
<evidence type="ECO:0000256" key="11">
    <source>
        <dbReference type="ARBA" id="ARBA00048697"/>
    </source>
</evidence>
<comment type="pathway">
    <text evidence="12">Cofactor biosynthesis; molybdopterin biosynthesis.</text>
</comment>
<evidence type="ECO:0000256" key="3">
    <source>
        <dbReference type="ARBA" id="ARBA00022691"/>
    </source>
</evidence>
<dbReference type="CDD" id="cd21117">
    <property type="entry name" value="Twitch_MoaA"/>
    <property type="match status" value="1"/>
</dbReference>
<dbReference type="SFLD" id="SFLDS00029">
    <property type="entry name" value="Radical_SAM"/>
    <property type="match status" value="1"/>
</dbReference>
<comment type="cofactor">
    <cofactor evidence="12">
        <name>[4Fe-4S] cluster</name>
        <dbReference type="ChEBI" id="CHEBI:49883"/>
    </cofactor>
    <text evidence="12">Binds 2 [4Fe-4S] clusters. Binds 1 [4Fe-4S] cluster coordinated with 3 cysteines and an exchangeable S-adenosyl-L-methionine and 1 [4Fe-4S] cluster coordinated with 3 cysteines and the GTP-derived substrate.</text>
</comment>
<dbReference type="SFLD" id="SFLDG01067">
    <property type="entry name" value="SPASM/twitch_domain_containing"/>
    <property type="match status" value="1"/>
</dbReference>
<evidence type="ECO:0000313" key="14">
    <source>
        <dbReference type="Proteomes" id="UP000297654"/>
    </source>
</evidence>
<feature type="binding site" evidence="12">
    <location>
        <position position="56"/>
    </location>
    <ligand>
        <name>S-adenosyl-L-methionine</name>
        <dbReference type="ChEBI" id="CHEBI:59789"/>
    </ligand>
</feature>
<keyword evidence="9 12" id="KW-0501">Molybdenum cofactor biosynthesis</keyword>
<accession>A0A1H8KBX4</accession>
<dbReference type="InterPro" id="IPR058240">
    <property type="entry name" value="rSAM_sf"/>
</dbReference>
<evidence type="ECO:0000256" key="9">
    <source>
        <dbReference type="ARBA" id="ARBA00023150"/>
    </source>
</evidence>
<comment type="caution">
    <text evidence="13">The sequence shown here is derived from an EMBL/GenBank/DDBJ whole genome shotgun (WGS) entry which is preliminary data.</text>
</comment>
<dbReference type="CDD" id="cd01335">
    <property type="entry name" value="Radical_SAM"/>
    <property type="match status" value="1"/>
</dbReference>
<dbReference type="Proteomes" id="UP000297654">
    <property type="component" value="Unassembled WGS sequence"/>
</dbReference>
<keyword evidence="5 12" id="KW-0547">Nucleotide-binding</keyword>
<dbReference type="InterPro" id="IPR050105">
    <property type="entry name" value="MoCo_biosynth_MoaA/MoaC"/>
</dbReference>
<keyword evidence="4 12" id="KW-0479">Metal-binding</keyword>
<dbReference type="InterPro" id="IPR000385">
    <property type="entry name" value="MoaA_NifB_PqqE_Fe-S-bd_CS"/>
</dbReference>
<dbReference type="Pfam" id="PF04055">
    <property type="entry name" value="Radical_SAM"/>
    <property type="match status" value="1"/>
</dbReference>
<dbReference type="PROSITE" id="PS01305">
    <property type="entry name" value="MOAA_NIFB_PQQE"/>
    <property type="match status" value="1"/>
</dbReference>
<dbReference type="GO" id="GO:0006777">
    <property type="term" value="P:Mo-molybdopterin cofactor biosynthetic process"/>
    <property type="evidence" value="ECO:0007669"/>
    <property type="project" value="UniProtKB-UniRule"/>
</dbReference>
<feature type="binding site" evidence="12">
    <location>
        <position position="57"/>
    </location>
    <ligand>
        <name>[4Fe-4S] cluster</name>
        <dbReference type="ChEBI" id="CHEBI:49883"/>
        <label>1</label>
        <note>4Fe-4S-S-AdoMet</note>
    </ligand>
</feature>
<dbReference type="InterPro" id="IPR013483">
    <property type="entry name" value="MoaA"/>
</dbReference>
<dbReference type="OrthoDB" id="9763993at2"/>
<comment type="subunit">
    <text evidence="12">Monomer and homodimer.</text>
</comment>
<keyword evidence="6 12" id="KW-0408">Iron</keyword>
<evidence type="ECO:0000256" key="2">
    <source>
        <dbReference type="ARBA" id="ARBA00022485"/>
    </source>
</evidence>
<dbReference type="Pfam" id="PF06463">
    <property type="entry name" value="Mob_synth_C"/>
    <property type="match status" value="1"/>
</dbReference>
<protein>
    <recommendedName>
        <fullName evidence="1 12">GTP 3',8-cyclase</fullName>
        <ecNumber evidence="1 12">4.1.99.22</ecNumber>
    </recommendedName>
    <alternativeName>
        <fullName evidence="12">Molybdenum cofactor biosynthesis protein A</fullName>
    </alternativeName>
</protein>
<evidence type="ECO:0000256" key="1">
    <source>
        <dbReference type="ARBA" id="ARBA00012167"/>
    </source>
</evidence>
<dbReference type="SFLD" id="SFLDG01383">
    <property type="entry name" value="cyclic_pyranopterin_phosphate"/>
    <property type="match status" value="1"/>
</dbReference>
<dbReference type="SMART" id="SM00729">
    <property type="entry name" value="Elp3"/>
    <property type="match status" value="1"/>
</dbReference>
<feature type="binding site" evidence="12">
    <location>
        <begin position="297"/>
        <end position="299"/>
    </location>
    <ligand>
        <name>GTP</name>
        <dbReference type="ChEBI" id="CHEBI:37565"/>
    </ligand>
</feature>
<dbReference type="Gene3D" id="3.20.20.70">
    <property type="entry name" value="Aldolase class I"/>
    <property type="match status" value="1"/>
</dbReference>
<comment type="catalytic activity">
    <reaction evidence="11 12">
        <text>GTP + AH2 + S-adenosyl-L-methionine = (8S)-3',8-cyclo-7,8-dihydroguanosine 5'-triphosphate + 5'-deoxyadenosine + L-methionine + A + H(+)</text>
        <dbReference type="Rhea" id="RHEA:49576"/>
        <dbReference type="ChEBI" id="CHEBI:13193"/>
        <dbReference type="ChEBI" id="CHEBI:15378"/>
        <dbReference type="ChEBI" id="CHEBI:17319"/>
        <dbReference type="ChEBI" id="CHEBI:17499"/>
        <dbReference type="ChEBI" id="CHEBI:37565"/>
        <dbReference type="ChEBI" id="CHEBI:57844"/>
        <dbReference type="ChEBI" id="CHEBI:59789"/>
        <dbReference type="ChEBI" id="CHEBI:131766"/>
        <dbReference type="EC" id="4.1.99.22"/>
    </reaction>
</comment>
<evidence type="ECO:0000256" key="10">
    <source>
        <dbReference type="ARBA" id="ARBA00023239"/>
    </source>
</evidence>
<dbReference type="InterPro" id="IPR007197">
    <property type="entry name" value="rSAM"/>
</dbReference>
<keyword evidence="2 12" id="KW-0004">4Fe-4S</keyword>
<feature type="binding site" evidence="12">
    <location>
        <position position="194"/>
    </location>
    <ligand>
        <name>GTP</name>
        <dbReference type="ChEBI" id="CHEBI:37565"/>
    </ligand>
</feature>
<dbReference type="EC" id="4.1.99.22" evidence="1 12"/>
<dbReference type="InterPro" id="IPR040064">
    <property type="entry name" value="MoaA-like"/>
</dbReference>
<feature type="binding site" evidence="12">
    <location>
        <position position="43"/>
    </location>
    <ligand>
        <name>GTP</name>
        <dbReference type="ChEBI" id="CHEBI:37565"/>
    </ligand>
</feature>
<feature type="binding site" evidence="12">
    <location>
        <position position="54"/>
    </location>
    <ligand>
        <name>[4Fe-4S] cluster</name>
        <dbReference type="ChEBI" id="CHEBI:49883"/>
        <label>1</label>
        <note>4Fe-4S-S-AdoMet</note>
    </ligand>
</feature>
<gene>
    <name evidence="12 13" type="primary">moaA</name>
    <name evidence="13" type="ORF">E3O10_05035</name>
</gene>
<feature type="binding site" evidence="12">
    <location>
        <position position="50"/>
    </location>
    <ligand>
        <name>[4Fe-4S] cluster</name>
        <dbReference type="ChEBI" id="CHEBI:49883"/>
        <label>1</label>
        <note>4Fe-4S-S-AdoMet</note>
    </ligand>
</feature>
<evidence type="ECO:0000313" key="13">
    <source>
        <dbReference type="EMBL" id="TFB92408.1"/>
    </source>
</evidence>
<evidence type="ECO:0000256" key="8">
    <source>
        <dbReference type="ARBA" id="ARBA00023134"/>
    </source>
</evidence>
<dbReference type="EMBL" id="SOFF01000016">
    <property type="protein sequence ID" value="TFB92408.1"/>
    <property type="molecule type" value="Genomic_DNA"/>
</dbReference>
<feature type="binding site" evidence="12">
    <location>
        <position position="156"/>
    </location>
    <ligand>
        <name>S-adenosyl-L-methionine</name>
        <dbReference type="ChEBI" id="CHEBI:59789"/>
    </ligand>
</feature>
<keyword evidence="10 12" id="KW-0456">Lyase</keyword>
<feature type="binding site" evidence="12">
    <location>
        <position position="132"/>
    </location>
    <ligand>
        <name>GTP</name>
        <dbReference type="ChEBI" id="CHEBI:37565"/>
    </ligand>
</feature>
<dbReference type="InterPro" id="IPR010505">
    <property type="entry name" value="MoaA_twitch"/>
</dbReference>
<dbReference type="UniPathway" id="UPA00344"/>
<dbReference type="InterPro" id="IPR013785">
    <property type="entry name" value="Aldolase_TIM"/>
</dbReference>
<dbReference type="HAMAP" id="MF_01225_B">
    <property type="entry name" value="MoaA_B"/>
    <property type="match status" value="1"/>
</dbReference>
<dbReference type="PANTHER" id="PTHR22960">
    <property type="entry name" value="MOLYBDOPTERIN COFACTOR SYNTHESIS PROTEIN A"/>
    <property type="match status" value="1"/>
</dbReference>
<evidence type="ECO:0000256" key="7">
    <source>
        <dbReference type="ARBA" id="ARBA00023014"/>
    </source>
</evidence>
<reference evidence="13 14" key="1">
    <citation type="submission" date="2019-03" db="EMBL/GenBank/DDBJ databases">
        <title>Genomics of glacier-inhabiting Cryobacterium strains.</title>
        <authorList>
            <person name="Liu Q."/>
            <person name="Xin Y.-H."/>
        </authorList>
    </citation>
    <scope>NUCLEOTIDE SEQUENCE [LARGE SCALE GENOMIC DNA]</scope>
    <source>
        <strain evidence="13 14">Hh15</strain>
    </source>
</reference>
<keyword evidence="14" id="KW-1185">Reference proteome</keyword>
<dbReference type="SFLD" id="SFLDG01386">
    <property type="entry name" value="main_SPASM_domain-containing"/>
    <property type="match status" value="1"/>
</dbReference>
<evidence type="ECO:0000256" key="12">
    <source>
        <dbReference type="HAMAP-Rule" id="MF_01225"/>
    </source>
</evidence>
<dbReference type="GO" id="GO:0061799">
    <property type="term" value="F:cyclic pyranopterin monophosphate synthase activity"/>
    <property type="evidence" value="ECO:0007669"/>
    <property type="project" value="TreeGrafter"/>
</dbReference>
<dbReference type="SUPFAM" id="SSF102114">
    <property type="entry name" value="Radical SAM enzymes"/>
    <property type="match status" value="1"/>
</dbReference>
<feature type="binding site" evidence="12">
    <location>
        <position position="295"/>
    </location>
    <ligand>
        <name>[4Fe-4S] cluster</name>
        <dbReference type="ChEBI" id="CHEBI:49883"/>
        <label>2</label>
        <note>4Fe-4S-substrate</note>
    </ligand>
</feature>
<sequence length="372" mass="41399">MTGADVEVPVPRFYRERADIPITLETPTGLVTDRMNRPLHDLRLSVTDRCNFRCVYCMPKEIFGRDFAFMEHDELLSFEELTRLARISVAHGVEKIRLTGGEPLLRKGLEDLIALLAELRTPDGREIDIALTTNGSALAMKAQALKDAGLKRVTVSLDSLDDTTFRTMNDVKFPVAKVLHGIDVAEAVGLGPIKVNMVVQRGKNDQDIVAMARHFKDTPYILRFIEFMDVGTSNGWEMGAVVPSKDVIARIHAELPLEEIAPNYSGETSRRWRYQDGGGEIGVISSVTQNFCQTCSRARVSTDGKLFTCLFATEGHDLRALMRGGCSDAELSTVMAHLWRERTDRYSQLRSAKTSELRASGAKKIEMSYIGG</sequence>
<dbReference type="PANTHER" id="PTHR22960:SF0">
    <property type="entry name" value="MOLYBDENUM COFACTOR BIOSYNTHESIS PROTEIN 1"/>
    <property type="match status" value="1"/>
</dbReference>
<feature type="binding site" evidence="12">
    <location>
        <position position="292"/>
    </location>
    <ligand>
        <name>[4Fe-4S] cluster</name>
        <dbReference type="ChEBI" id="CHEBI:49883"/>
        <label>2</label>
        <note>4Fe-4S-substrate</note>
    </ligand>
</feature>
<dbReference type="PROSITE" id="PS51918">
    <property type="entry name" value="RADICAL_SAM"/>
    <property type="match status" value="1"/>
</dbReference>
<name>A0A1H8KBX4_9MICO</name>
<keyword evidence="8 12" id="KW-0342">GTP-binding</keyword>
<keyword evidence="7 12" id="KW-0411">Iron-sulfur</keyword>